<protein>
    <recommendedName>
        <fullName evidence="3">Rossmann-like domain</fullName>
    </recommendedName>
</protein>
<dbReference type="KEGG" id="cmv:CMUST_13365"/>
<dbReference type="Proteomes" id="UP000035199">
    <property type="component" value="Chromosome"/>
</dbReference>
<dbReference type="STRING" id="571915.CMUST_13365"/>
<accession>A0A0G3H726</accession>
<dbReference type="AlphaFoldDB" id="A0A0G3H726"/>
<dbReference type="EMBL" id="CP011542">
    <property type="protein sequence ID" value="AKK06967.1"/>
    <property type="molecule type" value="Genomic_DNA"/>
</dbReference>
<dbReference type="PATRIC" id="fig|571915.4.peg.2866"/>
<reference evidence="1 2" key="1">
    <citation type="journal article" date="2015" name="Genome Announc.">
        <title>Complete Genome Sequence of the Type Strain Corynebacterium mustelae DSM 45274, Isolated from Various Tissues of a Male Ferret with Lethal Sepsis.</title>
        <authorList>
            <person name="Ruckert C."/>
            <person name="Eimer J."/>
            <person name="Winkler A."/>
            <person name="Tauch A."/>
        </authorList>
    </citation>
    <scope>NUCLEOTIDE SEQUENCE [LARGE SCALE GENOMIC DNA]</scope>
    <source>
        <strain evidence="1 2">DSM 45274</strain>
    </source>
</reference>
<sequence>MNESPPTLNIVALGSGDFVTQLRASRHQMCTIKAIDSADMVVIDSAVATEVTTYLDRVLNHARPGLMVVVVSLSHDLASLAALNAAGCMTALALWNGDKNWAVISDDEIMAVVLELLASELHVGFRSIPAAQQATYVAGVLLKHLSQYVAAHAVRLQSESAPMPEPIPAFLLDEQVVARSLGTLADSDLSAVLAAMVNVAHNPHPKEN</sequence>
<dbReference type="RefSeq" id="WP_047262893.1">
    <property type="nucleotide sequence ID" value="NZ_CP011542.1"/>
</dbReference>
<dbReference type="Gene3D" id="3.40.50.720">
    <property type="entry name" value="NAD(P)-binding Rossmann-like Domain"/>
    <property type="match status" value="1"/>
</dbReference>
<proteinExistence type="predicted"/>
<evidence type="ECO:0000313" key="1">
    <source>
        <dbReference type="EMBL" id="AKK06967.1"/>
    </source>
</evidence>
<organism evidence="1 2">
    <name type="scientific">Corynebacterium mustelae</name>
    <dbReference type="NCBI Taxonomy" id="571915"/>
    <lineage>
        <taxon>Bacteria</taxon>
        <taxon>Bacillati</taxon>
        <taxon>Actinomycetota</taxon>
        <taxon>Actinomycetes</taxon>
        <taxon>Mycobacteriales</taxon>
        <taxon>Corynebacteriaceae</taxon>
        <taxon>Corynebacterium</taxon>
    </lineage>
</organism>
<keyword evidence="2" id="KW-1185">Reference proteome</keyword>
<reference evidence="2" key="2">
    <citation type="submission" date="2015-05" db="EMBL/GenBank/DDBJ databases">
        <title>Complete genome sequence of Corynebacterium mustelae DSM 45274, isolated from various tissues of a male ferret with lethal sepsis.</title>
        <authorList>
            <person name="Ruckert C."/>
            <person name="Albersmeier A."/>
            <person name="Winkler A."/>
            <person name="Tauch A."/>
        </authorList>
    </citation>
    <scope>NUCLEOTIDE SEQUENCE [LARGE SCALE GENOMIC DNA]</scope>
    <source>
        <strain evidence="2">DSM 45274</strain>
    </source>
</reference>
<name>A0A0G3H726_9CORY</name>
<evidence type="ECO:0008006" key="3">
    <source>
        <dbReference type="Google" id="ProtNLM"/>
    </source>
</evidence>
<evidence type="ECO:0000313" key="2">
    <source>
        <dbReference type="Proteomes" id="UP000035199"/>
    </source>
</evidence>
<gene>
    <name evidence="1" type="ORF">CMUST_13365</name>
</gene>